<evidence type="ECO:0000313" key="1">
    <source>
        <dbReference type="EMBL" id="KMP02848.1"/>
    </source>
</evidence>
<protein>
    <submittedName>
        <fullName evidence="1">Uncharacterized protein</fullName>
    </submittedName>
</protein>
<sequence length="62" mass="6692">MAGAHTALLSAQIHIILRLEIPVRALTDKICVTLGSLVKTVTNGSRNRAKLSRSTPAIWPET</sequence>
<name>A0A0J6Y836_COCIT</name>
<proteinExistence type="predicted"/>
<dbReference type="Proteomes" id="UP000054565">
    <property type="component" value="Unassembled WGS sequence"/>
</dbReference>
<gene>
    <name evidence="1" type="ORF">CIRG_02540</name>
</gene>
<accession>A0A0J6Y836</accession>
<evidence type="ECO:0000313" key="2">
    <source>
        <dbReference type="Proteomes" id="UP000054565"/>
    </source>
</evidence>
<organism evidence="1 2">
    <name type="scientific">Coccidioides immitis RMSCC 2394</name>
    <dbReference type="NCBI Taxonomy" id="404692"/>
    <lineage>
        <taxon>Eukaryota</taxon>
        <taxon>Fungi</taxon>
        <taxon>Dikarya</taxon>
        <taxon>Ascomycota</taxon>
        <taxon>Pezizomycotina</taxon>
        <taxon>Eurotiomycetes</taxon>
        <taxon>Eurotiomycetidae</taxon>
        <taxon>Onygenales</taxon>
        <taxon>Onygenaceae</taxon>
        <taxon>Coccidioides</taxon>
    </lineage>
</organism>
<dbReference type="AlphaFoldDB" id="A0A0J6Y836"/>
<dbReference type="EMBL" id="DS028094">
    <property type="protein sequence ID" value="KMP02848.1"/>
    <property type="molecule type" value="Genomic_DNA"/>
</dbReference>
<reference evidence="2" key="1">
    <citation type="journal article" date="2010" name="Genome Res.">
        <title>Population genomic sequencing of Coccidioides fungi reveals recent hybridization and transposon control.</title>
        <authorList>
            <person name="Neafsey D.E."/>
            <person name="Barker B.M."/>
            <person name="Sharpton T.J."/>
            <person name="Stajich J.E."/>
            <person name="Park D.J."/>
            <person name="Whiston E."/>
            <person name="Hung C.-Y."/>
            <person name="McMahan C."/>
            <person name="White J."/>
            <person name="Sykes S."/>
            <person name="Heiman D."/>
            <person name="Young S."/>
            <person name="Zeng Q."/>
            <person name="Abouelleil A."/>
            <person name="Aftuck L."/>
            <person name="Bessette D."/>
            <person name="Brown A."/>
            <person name="FitzGerald M."/>
            <person name="Lui A."/>
            <person name="Macdonald J.P."/>
            <person name="Priest M."/>
            <person name="Orbach M.J."/>
            <person name="Galgiani J.N."/>
            <person name="Kirkland T.N."/>
            <person name="Cole G.T."/>
            <person name="Birren B.W."/>
            <person name="Henn M.R."/>
            <person name="Taylor J.W."/>
            <person name="Rounsley S.D."/>
        </authorList>
    </citation>
    <scope>NUCLEOTIDE SEQUENCE [LARGE SCALE GENOMIC DNA]</scope>
    <source>
        <strain evidence="2">RMSCC 2394</strain>
    </source>
</reference>